<dbReference type="OrthoDB" id="3830579at2759"/>
<dbReference type="Proteomes" id="UP000807769">
    <property type="component" value="Unassembled WGS sequence"/>
</dbReference>
<dbReference type="EMBL" id="JABBWG010000040">
    <property type="protein sequence ID" value="KAG1807964.1"/>
    <property type="molecule type" value="Genomic_DNA"/>
</dbReference>
<gene>
    <name evidence="1" type="ORF">BJ212DRAFT_1534358</name>
</gene>
<proteinExistence type="predicted"/>
<evidence type="ECO:0008006" key="3">
    <source>
        <dbReference type="Google" id="ProtNLM"/>
    </source>
</evidence>
<dbReference type="RefSeq" id="XP_041188349.1">
    <property type="nucleotide sequence ID" value="XM_041341801.1"/>
</dbReference>
<organism evidence="1 2">
    <name type="scientific">Suillus subaureus</name>
    <dbReference type="NCBI Taxonomy" id="48587"/>
    <lineage>
        <taxon>Eukaryota</taxon>
        <taxon>Fungi</taxon>
        <taxon>Dikarya</taxon>
        <taxon>Basidiomycota</taxon>
        <taxon>Agaricomycotina</taxon>
        <taxon>Agaricomycetes</taxon>
        <taxon>Agaricomycetidae</taxon>
        <taxon>Boletales</taxon>
        <taxon>Suillineae</taxon>
        <taxon>Suillaceae</taxon>
        <taxon>Suillus</taxon>
    </lineage>
</organism>
<name>A0A9P7J830_9AGAM</name>
<evidence type="ECO:0000313" key="1">
    <source>
        <dbReference type="EMBL" id="KAG1807964.1"/>
    </source>
</evidence>
<dbReference type="Gene3D" id="3.30.70.100">
    <property type="match status" value="1"/>
</dbReference>
<comment type="caution">
    <text evidence="1">The sequence shown here is derived from an EMBL/GenBank/DDBJ whole genome shotgun (WGS) entry which is preliminary data.</text>
</comment>
<dbReference type="AlphaFoldDB" id="A0A9P7J830"/>
<sequence>MSTIPTTEVIIFDTSEAFRKDISVLGPAADVVSKVDGVRRPVYTGTQIENPTTGYIFLNWESLAHHQALMAAPSYGSCA</sequence>
<accession>A0A9P7J830</accession>
<evidence type="ECO:0000313" key="2">
    <source>
        <dbReference type="Proteomes" id="UP000807769"/>
    </source>
</evidence>
<reference evidence="1" key="1">
    <citation type="journal article" date="2020" name="New Phytol.">
        <title>Comparative genomics reveals dynamic genome evolution in host specialist ectomycorrhizal fungi.</title>
        <authorList>
            <person name="Lofgren L.A."/>
            <person name="Nguyen N.H."/>
            <person name="Vilgalys R."/>
            <person name="Ruytinx J."/>
            <person name="Liao H.L."/>
            <person name="Branco S."/>
            <person name="Kuo A."/>
            <person name="LaButti K."/>
            <person name="Lipzen A."/>
            <person name="Andreopoulos W."/>
            <person name="Pangilinan J."/>
            <person name="Riley R."/>
            <person name="Hundley H."/>
            <person name="Na H."/>
            <person name="Barry K."/>
            <person name="Grigoriev I.V."/>
            <person name="Stajich J.E."/>
            <person name="Kennedy P.G."/>
        </authorList>
    </citation>
    <scope>NUCLEOTIDE SEQUENCE</scope>
    <source>
        <strain evidence="1">MN1</strain>
    </source>
</reference>
<protein>
    <recommendedName>
        <fullName evidence="3">Antibiotic biosynthesis monooxygenase</fullName>
    </recommendedName>
</protein>
<keyword evidence="2" id="KW-1185">Reference proteome</keyword>
<dbReference type="GeneID" id="64635817"/>